<dbReference type="PIRSF" id="PIRSF019422">
    <property type="entry name" value="MltA"/>
    <property type="match status" value="1"/>
</dbReference>
<dbReference type="PROSITE" id="PS51257">
    <property type="entry name" value="PROKAR_LIPOPROTEIN"/>
    <property type="match status" value="1"/>
</dbReference>
<dbReference type="RefSeq" id="WP_133330399.1">
    <property type="nucleotide sequence ID" value="NZ_SMYL01000011.1"/>
</dbReference>
<dbReference type="InterPro" id="IPR005300">
    <property type="entry name" value="MltA_B"/>
</dbReference>
<accession>A0A4R5VU98</accession>
<protein>
    <recommendedName>
        <fullName evidence="2">peptidoglycan lytic exotransglycosylase</fullName>
        <ecNumber evidence="2">4.2.2.n1</ecNumber>
    </recommendedName>
    <alternativeName>
        <fullName evidence="5">Murein hydrolase A</fullName>
    </alternativeName>
</protein>
<keyword evidence="4" id="KW-0961">Cell wall biogenesis/degradation</keyword>
<dbReference type="Pfam" id="PF06725">
    <property type="entry name" value="3D"/>
    <property type="match status" value="1"/>
</dbReference>
<evidence type="ECO:0000313" key="9">
    <source>
        <dbReference type="Proteomes" id="UP000294829"/>
    </source>
</evidence>
<dbReference type="GO" id="GO:0071555">
    <property type="term" value="P:cell wall organization"/>
    <property type="evidence" value="ECO:0007669"/>
    <property type="project" value="UniProtKB-KW"/>
</dbReference>
<dbReference type="CDD" id="cd14668">
    <property type="entry name" value="mlta_B"/>
    <property type="match status" value="1"/>
</dbReference>
<dbReference type="OrthoDB" id="9783686at2"/>
<evidence type="ECO:0000256" key="1">
    <source>
        <dbReference type="ARBA" id="ARBA00001420"/>
    </source>
</evidence>
<dbReference type="PANTHER" id="PTHR30124:SF0">
    <property type="entry name" value="MEMBRANE-BOUND LYTIC MUREIN TRANSGLYCOSYLASE A"/>
    <property type="match status" value="1"/>
</dbReference>
<comment type="catalytic activity">
    <reaction evidence="1">
        <text>Exolytic cleavage of the (1-&gt;4)-beta-glycosidic linkage between N-acetylmuramic acid (MurNAc) and N-acetylglucosamine (GlcNAc) residues in peptidoglycan, from either the reducing or the non-reducing ends of the peptidoglycan chains, with concomitant formation of a 1,6-anhydrobond in the MurNAc residue.</text>
        <dbReference type="EC" id="4.2.2.n1"/>
    </reaction>
</comment>
<evidence type="ECO:0000256" key="4">
    <source>
        <dbReference type="ARBA" id="ARBA00023316"/>
    </source>
</evidence>
<comment type="caution">
    <text evidence="8">The sequence shown here is derived from an EMBL/GenBank/DDBJ whole genome shotgun (WGS) entry which is preliminary data.</text>
</comment>
<dbReference type="SMART" id="SM00925">
    <property type="entry name" value="MltA"/>
    <property type="match status" value="1"/>
</dbReference>
<keyword evidence="6" id="KW-0732">Signal</keyword>
<dbReference type="SUPFAM" id="SSF50685">
    <property type="entry name" value="Barwin-like endoglucanases"/>
    <property type="match status" value="1"/>
</dbReference>
<feature type="domain" description="Lytic transglycosylase MltA" evidence="7">
    <location>
        <begin position="144"/>
        <end position="301"/>
    </location>
</feature>
<dbReference type="GO" id="GO:0009254">
    <property type="term" value="P:peptidoglycan turnover"/>
    <property type="evidence" value="ECO:0007669"/>
    <property type="project" value="InterPro"/>
</dbReference>
<dbReference type="Gene3D" id="2.40.240.50">
    <property type="entry name" value="Barwin-like endoglucanases"/>
    <property type="match status" value="1"/>
</dbReference>
<dbReference type="InterPro" id="IPR010611">
    <property type="entry name" value="3D_dom"/>
</dbReference>
<keyword evidence="9" id="KW-1185">Reference proteome</keyword>
<feature type="signal peptide" evidence="6">
    <location>
        <begin position="1"/>
        <end position="18"/>
    </location>
</feature>
<dbReference type="EC" id="4.2.2.n1" evidence="2"/>
<organism evidence="8 9">
    <name type="scientific">Sapientia aquatica</name>
    <dbReference type="NCBI Taxonomy" id="1549640"/>
    <lineage>
        <taxon>Bacteria</taxon>
        <taxon>Pseudomonadati</taxon>
        <taxon>Pseudomonadota</taxon>
        <taxon>Betaproteobacteria</taxon>
        <taxon>Burkholderiales</taxon>
        <taxon>Oxalobacteraceae</taxon>
        <taxon>Sapientia</taxon>
    </lineage>
</organism>
<evidence type="ECO:0000313" key="8">
    <source>
        <dbReference type="EMBL" id="TDK62518.1"/>
    </source>
</evidence>
<gene>
    <name evidence="8" type="ORF">E2I14_16050</name>
</gene>
<dbReference type="GO" id="GO:0019867">
    <property type="term" value="C:outer membrane"/>
    <property type="evidence" value="ECO:0007669"/>
    <property type="project" value="InterPro"/>
</dbReference>
<dbReference type="AlphaFoldDB" id="A0A4R5VU98"/>
<dbReference type="GO" id="GO:0004553">
    <property type="term" value="F:hydrolase activity, hydrolyzing O-glycosyl compounds"/>
    <property type="evidence" value="ECO:0007669"/>
    <property type="project" value="InterPro"/>
</dbReference>
<evidence type="ECO:0000256" key="6">
    <source>
        <dbReference type="SAM" id="SignalP"/>
    </source>
</evidence>
<dbReference type="PANTHER" id="PTHR30124">
    <property type="entry name" value="MEMBRANE-BOUND LYTIC MUREIN TRANSGLYCOSYLASE A"/>
    <property type="match status" value="1"/>
</dbReference>
<reference evidence="8 9" key="1">
    <citation type="submission" date="2019-03" db="EMBL/GenBank/DDBJ databases">
        <title>Sapientia aquatica gen. nov., sp. nov., isolated from a crater lake.</title>
        <authorList>
            <person name="Felfoldi T."/>
            <person name="Szabo A."/>
            <person name="Toth E."/>
            <person name="Schumann P."/>
            <person name="Keki Z."/>
            <person name="Marialigeti K."/>
            <person name="Mathe I."/>
        </authorList>
    </citation>
    <scope>NUCLEOTIDE SEQUENCE [LARGE SCALE GENOMIC DNA]</scope>
    <source>
        <strain evidence="8 9">SA-152</strain>
    </source>
</reference>
<feature type="chain" id="PRO_5020259961" description="peptidoglycan lytic exotransglycosylase" evidence="6">
    <location>
        <begin position="19"/>
        <end position="411"/>
    </location>
</feature>
<dbReference type="Gene3D" id="2.40.40.10">
    <property type="entry name" value="RlpA-like domain"/>
    <property type="match status" value="1"/>
</dbReference>
<evidence type="ECO:0000256" key="3">
    <source>
        <dbReference type="ARBA" id="ARBA00023239"/>
    </source>
</evidence>
<dbReference type="GO" id="GO:0008933">
    <property type="term" value="F:peptidoglycan lytic transglycosylase activity"/>
    <property type="evidence" value="ECO:0007669"/>
    <property type="project" value="TreeGrafter"/>
</dbReference>
<evidence type="ECO:0000256" key="5">
    <source>
        <dbReference type="ARBA" id="ARBA00030918"/>
    </source>
</evidence>
<dbReference type="GO" id="GO:0009253">
    <property type="term" value="P:peptidoglycan catabolic process"/>
    <property type="evidence" value="ECO:0007669"/>
    <property type="project" value="TreeGrafter"/>
</dbReference>
<sequence length="411" mass="44833">MFKLNRSVPSLVALLLLAACQTPVTKPTPPVVIPPPVVSPPVVVTPPAETKPVNTKASFKPLAYPEVPGWSDDNLSEAWPAFKASCKVLINKPDWREPCSISQNVDGADSTAVRQFFEAFFDPYQVINPDGTDTGLITGYYEPLLNGARKRGGAYQTPLYQAPADLLTIDMGSLYPELKNMRLRGKVVGNKVVPYPSRGELLQSGALNGKEICWVDDSVDAFFLQVQGSGRIHFKDTDETVRLAYADQNGQPYKSIGRYLVDKGELKLEQASAQGIKNWIAANPKRENEVLNANPSYVFFKEEKLIDPSIGPKGALGVALSEKRSVAIDAQFLPLGAPIFINTTEPNSDVPVKRLMMAQDTGGAIRGAVRADFFWGFGTQAGEMAGRMKQRGMLWVLWPKLAATPIGLIAN</sequence>
<evidence type="ECO:0000259" key="7">
    <source>
        <dbReference type="SMART" id="SM00925"/>
    </source>
</evidence>
<dbReference type="Pfam" id="PF03562">
    <property type="entry name" value="MltA"/>
    <property type="match status" value="1"/>
</dbReference>
<evidence type="ECO:0000256" key="2">
    <source>
        <dbReference type="ARBA" id="ARBA00012587"/>
    </source>
</evidence>
<dbReference type="InterPro" id="IPR036908">
    <property type="entry name" value="RlpA-like_sf"/>
</dbReference>
<dbReference type="InterPro" id="IPR026044">
    <property type="entry name" value="MltA"/>
</dbReference>
<proteinExistence type="predicted"/>
<dbReference type="EMBL" id="SMYL01000011">
    <property type="protein sequence ID" value="TDK62518.1"/>
    <property type="molecule type" value="Genomic_DNA"/>
</dbReference>
<keyword evidence="3" id="KW-0456">Lyase</keyword>
<name>A0A4R5VU98_9BURK</name>
<dbReference type="CDD" id="cd14485">
    <property type="entry name" value="mltA_like_LT_A"/>
    <property type="match status" value="1"/>
</dbReference>
<dbReference type="Proteomes" id="UP000294829">
    <property type="component" value="Unassembled WGS sequence"/>
</dbReference>